<proteinExistence type="predicted"/>
<evidence type="ECO:0000313" key="1">
    <source>
        <dbReference type="EMBL" id="ACV50182.1"/>
    </source>
</evidence>
<dbReference type="EMBL" id="GQ357915">
    <property type="protein sequence ID" value="ACV50182.1"/>
    <property type="molecule type" value="Genomic_DNA"/>
</dbReference>
<sequence>MSDKEESKGLKLLRQFCHDYRHWVEEGANPHSTFKRHSGLCHMFSQWVDQCHGGVGYYEGMAEMSSLFSQYPNSGYPFGGNVAFYDEGANNTKHKNPLRLAFVNHLADGETGAPNKGLAYQFHRFKYWLKY</sequence>
<dbReference type="RefSeq" id="YP_003359014.1">
    <property type="nucleotide sequence ID" value="NC_013697.1"/>
</dbReference>
<keyword evidence="2" id="KW-1185">Reference proteome</keyword>
<dbReference type="KEGG" id="vg:8684108"/>
<dbReference type="GeneID" id="8684108"/>
<protein>
    <submittedName>
        <fullName evidence="1">Uncharacterized protein</fullName>
    </submittedName>
</protein>
<dbReference type="OrthoDB" id="39946at10239"/>
<accession>C9DGD1</accession>
<name>C9DGD1_BPW14</name>
<dbReference type="Proteomes" id="UP000008986">
    <property type="component" value="Segment"/>
</dbReference>
<organismHost>
    <name type="scientific">Delftia acidovorans</name>
    <name type="common">Pseudomonas acidovorans</name>
    <name type="synonym">Comamonas acidovorans</name>
    <dbReference type="NCBI Taxonomy" id="80866"/>
</organismHost>
<organism evidence="1 2">
    <name type="scientific">Delftia phage PhiW-14</name>
    <name type="common">Deftia acidovorans bacteriophage phiW-14</name>
    <dbReference type="NCBI Taxonomy" id="665032"/>
    <lineage>
        <taxon>Viruses</taxon>
        <taxon>Duplodnaviria</taxon>
        <taxon>Heunggongvirae</taxon>
        <taxon>Uroviricota</taxon>
        <taxon>Caudoviricetes</taxon>
        <taxon>Ionavirus</taxon>
        <taxon>Ionavirus W14</taxon>
    </lineage>
</organism>
<reference evidence="2" key="1">
    <citation type="submission" date="2009-07" db="EMBL/GenBank/DDBJ databases">
        <authorList>
            <person name="Kropinski A.M."/>
            <person name="Villegas A."/>
            <person name="Lingohr E.J."/>
        </authorList>
    </citation>
    <scope>NUCLEOTIDE SEQUENCE [LARGE SCALE GENOMIC DNA]</scope>
</reference>
<gene>
    <name evidence="1" type="primary">160</name>
</gene>
<evidence type="ECO:0000313" key="2">
    <source>
        <dbReference type="Proteomes" id="UP000008986"/>
    </source>
</evidence>